<sequence>MDRYLTAGYRTSDPSRILLLVESFPFATIVPEGGAGAGLMFLPVTVERSDGRPPVLYGHADSRNPLLEQLDGRLVEAVFHGPNGYVSPLDYASEQFPTWNYAVAHLSGTSALIEDAARKTDCMVRMVDVLEAANGTGYRLDTASRAAEAMIRNITFFRIEVTSMYGVFKFGQEKAFVDRMKAHAGLLHKLRTRQEALLPHLADDMGGFREQR</sequence>
<gene>
    <name evidence="1" type="ORF">Cco03nite_80690</name>
</gene>
<keyword evidence="2" id="KW-1185">Reference proteome</keyword>
<dbReference type="Pfam" id="PF04299">
    <property type="entry name" value="FMN_bind_2"/>
    <property type="match status" value="1"/>
</dbReference>
<dbReference type="RefSeq" id="WP_203699321.1">
    <property type="nucleotide sequence ID" value="NZ_BAAALC010000066.1"/>
</dbReference>
<dbReference type="SUPFAM" id="SSF50475">
    <property type="entry name" value="FMN-binding split barrel"/>
    <property type="match status" value="1"/>
</dbReference>
<organism evidence="1 2">
    <name type="scientific">Catellatospora coxensis</name>
    <dbReference type="NCBI Taxonomy" id="310354"/>
    <lineage>
        <taxon>Bacteria</taxon>
        <taxon>Bacillati</taxon>
        <taxon>Actinomycetota</taxon>
        <taxon>Actinomycetes</taxon>
        <taxon>Micromonosporales</taxon>
        <taxon>Micromonosporaceae</taxon>
        <taxon>Catellatospora</taxon>
    </lineage>
</organism>
<dbReference type="InterPro" id="IPR007396">
    <property type="entry name" value="TR_PAI2-type"/>
</dbReference>
<evidence type="ECO:0008006" key="3">
    <source>
        <dbReference type="Google" id="ProtNLM"/>
    </source>
</evidence>
<reference evidence="1 2" key="1">
    <citation type="submission" date="2021-01" db="EMBL/GenBank/DDBJ databases">
        <title>Whole genome shotgun sequence of Catellatospora coxensis NBRC 107359.</title>
        <authorList>
            <person name="Komaki H."/>
            <person name="Tamura T."/>
        </authorList>
    </citation>
    <scope>NUCLEOTIDE SEQUENCE [LARGE SCALE GENOMIC DNA]</scope>
    <source>
        <strain evidence="1 2">NBRC 107359</strain>
    </source>
</reference>
<dbReference type="PIRSF" id="PIRSF010372">
    <property type="entry name" value="PaiB"/>
    <property type="match status" value="1"/>
</dbReference>
<dbReference type="PANTHER" id="PTHR35802">
    <property type="entry name" value="PROTEASE SYNTHASE AND SPORULATION PROTEIN PAI 2"/>
    <property type="match status" value="1"/>
</dbReference>
<accession>A0A8J3L4N6</accession>
<protein>
    <recommendedName>
        <fullName evidence="3">PaiB family negative transcriptional regulator</fullName>
    </recommendedName>
</protein>
<name>A0A8J3L4N6_9ACTN</name>
<dbReference type="PANTHER" id="PTHR35802:SF1">
    <property type="entry name" value="PROTEASE SYNTHASE AND SPORULATION PROTEIN PAI 2"/>
    <property type="match status" value="1"/>
</dbReference>
<dbReference type="Gene3D" id="2.30.110.10">
    <property type="entry name" value="Electron Transport, Fmn-binding Protein, Chain A"/>
    <property type="match status" value="1"/>
</dbReference>
<comment type="caution">
    <text evidence="1">The sequence shown here is derived from an EMBL/GenBank/DDBJ whole genome shotgun (WGS) entry which is preliminary data.</text>
</comment>
<evidence type="ECO:0000313" key="1">
    <source>
        <dbReference type="EMBL" id="GIG11369.1"/>
    </source>
</evidence>
<dbReference type="EMBL" id="BONI01000131">
    <property type="protein sequence ID" value="GIG11369.1"/>
    <property type="molecule type" value="Genomic_DNA"/>
</dbReference>
<dbReference type="Proteomes" id="UP000630887">
    <property type="component" value="Unassembled WGS sequence"/>
</dbReference>
<dbReference type="InterPro" id="IPR012349">
    <property type="entry name" value="Split_barrel_FMN-bd"/>
</dbReference>
<proteinExistence type="predicted"/>
<dbReference type="AlphaFoldDB" id="A0A8J3L4N6"/>
<evidence type="ECO:0000313" key="2">
    <source>
        <dbReference type="Proteomes" id="UP000630887"/>
    </source>
</evidence>